<name>A0A6J6D679_9ZZZZ</name>
<dbReference type="PROSITE" id="PS51257">
    <property type="entry name" value="PROKAR_LIPOPROTEIN"/>
    <property type="match status" value="1"/>
</dbReference>
<gene>
    <name evidence="1" type="ORF">UFOPK1591_00545</name>
</gene>
<organism evidence="1">
    <name type="scientific">freshwater metagenome</name>
    <dbReference type="NCBI Taxonomy" id="449393"/>
    <lineage>
        <taxon>unclassified sequences</taxon>
        <taxon>metagenomes</taxon>
        <taxon>ecological metagenomes</taxon>
    </lineage>
</organism>
<reference evidence="1" key="1">
    <citation type="submission" date="2020-05" db="EMBL/GenBank/DDBJ databases">
        <authorList>
            <person name="Chiriac C."/>
            <person name="Salcher M."/>
            <person name="Ghai R."/>
            <person name="Kavagutti S V."/>
        </authorList>
    </citation>
    <scope>NUCLEOTIDE SEQUENCE</scope>
</reference>
<dbReference type="EMBL" id="CAEZTD010000029">
    <property type="protein sequence ID" value="CAB4558279.1"/>
    <property type="molecule type" value="Genomic_DNA"/>
</dbReference>
<dbReference type="AlphaFoldDB" id="A0A6J6D679"/>
<proteinExistence type="predicted"/>
<accession>A0A6J6D679</accession>
<protein>
    <submittedName>
        <fullName evidence="1">Unannotated protein</fullName>
    </submittedName>
</protein>
<sequence length="33" mass="3085">MAVEIIKLEAPSATLGGGEGGGCCGGSCGCNNK</sequence>
<evidence type="ECO:0000313" key="1">
    <source>
        <dbReference type="EMBL" id="CAB4558279.1"/>
    </source>
</evidence>